<dbReference type="Proteomes" id="UP000011135">
    <property type="component" value="Unassembled WGS sequence"/>
</dbReference>
<name>L8JUG7_9BACT</name>
<reference evidence="1 2" key="1">
    <citation type="submission" date="2012-12" db="EMBL/GenBank/DDBJ databases">
        <title>Genome assembly of Fulvivirga imtechensis AK7.</title>
        <authorList>
            <person name="Nupur N."/>
            <person name="Khatri I."/>
            <person name="Kumar R."/>
            <person name="Subramanian S."/>
            <person name="Pinnaka A."/>
        </authorList>
    </citation>
    <scope>NUCLEOTIDE SEQUENCE [LARGE SCALE GENOMIC DNA]</scope>
    <source>
        <strain evidence="1 2">AK7</strain>
    </source>
</reference>
<organism evidence="1 2">
    <name type="scientific">Fulvivirga imtechensis AK7</name>
    <dbReference type="NCBI Taxonomy" id="1237149"/>
    <lineage>
        <taxon>Bacteria</taxon>
        <taxon>Pseudomonadati</taxon>
        <taxon>Bacteroidota</taxon>
        <taxon>Cytophagia</taxon>
        <taxon>Cytophagales</taxon>
        <taxon>Fulvivirgaceae</taxon>
        <taxon>Fulvivirga</taxon>
    </lineage>
</organism>
<gene>
    <name evidence="1" type="ORF">C900_02998</name>
</gene>
<dbReference type="AlphaFoldDB" id="L8JUG7"/>
<evidence type="ECO:0000313" key="2">
    <source>
        <dbReference type="Proteomes" id="UP000011135"/>
    </source>
</evidence>
<dbReference type="EMBL" id="AMZN01000044">
    <property type="protein sequence ID" value="ELR71194.1"/>
    <property type="molecule type" value="Genomic_DNA"/>
</dbReference>
<sequence length="58" mass="6724">MPLKVNELVIQAKFDSEVEADANAGKVAGGVDLELFREEIIRECMEKVEEYLRKQERR</sequence>
<dbReference type="Pfam" id="PF19265">
    <property type="entry name" value="DUF5908"/>
    <property type="match status" value="1"/>
</dbReference>
<dbReference type="STRING" id="1237149.C900_02998"/>
<evidence type="ECO:0000313" key="1">
    <source>
        <dbReference type="EMBL" id="ELR71194.1"/>
    </source>
</evidence>
<proteinExistence type="predicted"/>
<dbReference type="InterPro" id="IPR045459">
    <property type="entry name" value="DUF5908"/>
</dbReference>
<keyword evidence="2" id="KW-1185">Reference proteome</keyword>
<comment type="caution">
    <text evidence="1">The sequence shown here is derived from an EMBL/GenBank/DDBJ whole genome shotgun (WGS) entry which is preliminary data.</text>
</comment>
<accession>L8JUG7</accession>
<dbReference type="RefSeq" id="WP_009580335.1">
    <property type="nucleotide sequence ID" value="NZ_AMZN01000044.1"/>
</dbReference>
<protein>
    <submittedName>
        <fullName evidence="1">Uncharacterized protein</fullName>
    </submittedName>
</protein>